<protein>
    <submittedName>
        <fullName evidence="2">Uncharacterized protein</fullName>
    </submittedName>
</protein>
<dbReference type="EMBL" id="JH816169">
    <property type="protein sequence ID" value="EKC41773.1"/>
    <property type="molecule type" value="Genomic_DNA"/>
</dbReference>
<keyword evidence="1" id="KW-0768">Sushi</keyword>
<dbReference type="InParanoid" id="K1R7K8"/>
<comment type="caution">
    <text evidence="1">Lacks conserved residue(s) required for the propagation of feature annotation.</text>
</comment>
<name>K1R7K8_MAGGI</name>
<dbReference type="Pfam" id="PF00084">
    <property type="entry name" value="Sushi"/>
    <property type="match status" value="1"/>
</dbReference>
<evidence type="ECO:0000256" key="1">
    <source>
        <dbReference type="PROSITE-ProRule" id="PRU00302"/>
    </source>
</evidence>
<dbReference type="InterPro" id="IPR035976">
    <property type="entry name" value="Sushi/SCR/CCP_sf"/>
</dbReference>
<dbReference type="CDD" id="cd00033">
    <property type="entry name" value="CCP"/>
    <property type="match status" value="1"/>
</dbReference>
<gene>
    <name evidence="2" type="ORF">CGI_10021639</name>
</gene>
<dbReference type="PROSITE" id="PS50923">
    <property type="entry name" value="SUSHI"/>
    <property type="match status" value="1"/>
</dbReference>
<evidence type="ECO:0000313" key="2">
    <source>
        <dbReference type="EMBL" id="EKC41773.1"/>
    </source>
</evidence>
<dbReference type="Gene3D" id="2.10.70.10">
    <property type="entry name" value="Complement Module, domain 1"/>
    <property type="match status" value="1"/>
</dbReference>
<dbReference type="InterPro" id="IPR000436">
    <property type="entry name" value="Sushi_SCR_CCP_dom"/>
</dbReference>
<dbReference type="InterPro" id="IPR022041">
    <property type="entry name" value="Methyltransf_FA"/>
</dbReference>
<reference evidence="2" key="1">
    <citation type="journal article" date="2012" name="Nature">
        <title>The oyster genome reveals stress adaptation and complexity of shell formation.</title>
        <authorList>
            <person name="Zhang G."/>
            <person name="Fang X."/>
            <person name="Guo X."/>
            <person name="Li L."/>
            <person name="Luo R."/>
            <person name="Xu F."/>
            <person name="Yang P."/>
            <person name="Zhang L."/>
            <person name="Wang X."/>
            <person name="Qi H."/>
            <person name="Xiong Z."/>
            <person name="Que H."/>
            <person name="Xie Y."/>
            <person name="Holland P.W."/>
            <person name="Paps J."/>
            <person name="Zhu Y."/>
            <person name="Wu F."/>
            <person name="Chen Y."/>
            <person name="Wang J."/>
            <person name="Peng C."/>
            <person name="Meng J."/>
            <person name="Yang L."/>
            <person name="Liu J."/>
            <person name="Wen B."/>
            <person name="Zhang N."/>
            <person name="Huang Z."/>
            <person name="Zhu Q."/>
            <person name="Feng Y."/>
            <person name="Mount A."/>
            <person name="Hedgecock D."/>
            <person name="Xu Z."/>
            <person name="Liu Y."/>
            <person name="Domazet-Loso T."/>
            <person name="Du Y."/>
            <person name="Sun X."/>
            <person name="Zhang S."/>
            <person name="Liu B."/>
            <person name="Cheng P."/>
            <person name="Jiang X."/>
            <person name="Li J."/>
            <person name="Fan D."/>
            <person name="Wang W."/>
            <person name="Fu W."/>
            <person name="Wang T."/>
            <person name="Wang B."/>
            <person name="Zhang J."/>
            <person name="Peng Z."/>
            <person name="Li Y."/>
            <person name="Li N."/>
            <person name="Wang J."/>
            <person name="Chen M."/>
            <person name="He Y."/>
            <person name="Tan F."/>
            <person name="Song X."/>
            <person name="Zheng Q."/>
            <person name="Huang R."/>
            <person name="Yang H."/>
            <person name="Du X."/>
            <person name="Chen L."/>
            <person name="Yang M."/>
            <person name="Gaffney P.M."/>
            <person name="Wang S."/>
            <person name="Luo L."/>
            <person name="She Z."/>
            <person name="Ming Y."/>
            <person name="Huang W."/>
            <person name="Zhang S."/>
            <person name="Huang B."/>
            <person name="Zhang Y."/>
            <person name="Qu T."/>
            <person name="Ni P."/>
            <person name="Miao G."/>
            <person name="Wang J."/>
            <person name="Wang Q."/>
            <person name="Steinberg C.E."/>
            <person name="Wang H."/>
            <person name="Li N."/>
            <person name="Qian L."/>
            <person name="Zhang G."/>
            <person name="Li Y."/>
            <person name="Yang H."/>
            <person name="Liu X."/>
            <person name="Wang J."/>
            <person name="Yin Y."/>
            <person name="Wang J."/>
        </authorList>
    </citation>
    <scope>NUCLEOTIDE SEQUENCE [LARGE SCALE GENOMIC DNA]</scope>
    <source>
        <strain evidence="2">05x7-T-G4-1.051#20</strain>
    </source>
</reference>
<dbReference type="SUPFAM" id="SSF57535">
    <property type="entry name" value="Complement control module/SCR domain"/>
    <property type="match status" value="1"/>
</dbReference>
<dbReference type="HOGENOM" id="CLU_1512051_0_0_1"/>
<organism evidence="2">
    <name type="scientific">Magallana gigas</name>
    <name type="common">Pacific oyster</name>
    <name type="synonym">Crassostrea gigas</name>
    <dbReference type="NCBI Taxonomy" id="29159"/>
    <lineage>
        <taxon>Eukaryota</taxon>
        <taxon>Metazoa</taxon>
        <taxon>Spiralia</taxon>
        <taxon>Lophotrochozoa</taxon>
        <taxon>Mollusca</taxon>
        <taxon>Bivalvia</taxon>
        <taxon>Autobranchia</taxon>
        <taxon>Pteriomorphia</taxon>
        <taxon>Ostreida</taxon>
        <taxon>Ostreoidea</taxon>
        <taxon>Ostreidae</taxon>
        <taxon>Magallana</taxon>
    </lineage>
</organism>
<dbReference type="Pfam" id="PF12248">
    <property type="entry name" value="Methyltransf_FA"/>
    <property type="match status" value="1"/>
</dbReference>
<dbReference type="AlphaFoldDB" id="K1R7K8"/>
<accession>K1R7K8</accession>
<sequence length="178" mass="20426">MTDDLSTPRDNYSQFYEIVIGGWSNTKSCIRPLKETCASIASSEILSIADYVQLWISWDNNKIRLGKGLKADGVEVVSYPQNIPYDVNYLAVMTHYTSSWRFYEDTDCRFEEFNNTNIIKNNTRCNEVTNFTCVSGYELTSGNLTRVCMIGRQWIGDPPICTAKKNHQNKTNQPKSHR</sequence>
<proteinExistence type="predicted"/>